<dbReference type="Proteomes" id="UP001075354">
    <property type="component" value="Chromosome 1"/>
</dbReference>
<dbReference type="InterPro" id="IPR003937">
    <property type="entry name" value="K_chnl_volt-dep_KCNQ"/>
</dbReference>
<dbReference type="AlphaFoldDB" id="A0AAV7Y1H5"/>
<evidence type="ECO:0000259" key="16">
    <source>
        <dbReference type="Pfam" id="PF03520"/>
    </source>
</evidence>
<evidence type="ECO:0000313" key="18">
    <source>
        <dbReference type="Proteomes" id="UP001075354"/>
    </source>
</evidence>
<dbReference type="EMBL" id="JAPTSV010000001">
    <property type="protein sequence ID" value="KAJ1531504.1"/>
    <property type="molecule type" value="Genomic_DNA"/>
</dbReference>
<keyword evidence="8 14" id="KW-1133">Transmembrane helix</keyword>
<dbReference type="Pfam" id="PF00520">
    <property type="entry name" value="Ion_trans"/>
    <property type="match status" value="1"/>
</dbReference>
<keyword evidence="4" id="KW-0633">Potassium transport</keyword>
<keyword evidence="11" id="KW-0407">Ion channel</keyword>
<dbReference type="PRINTS" id="PR01459">
    <property type="entry name" value="KCNQCHANNEL"/>
</dbReference>
<feature type="region of interest" description="Disordered" evidence="13">
    <location>
        <begin position="358"/>
        <end position="384"/>
    </location>
</feature>
<keyword evidence="6" id="KW-0851">Voltage-gated channel</keyword>
<sequence>MPAPISDSMLLIAGQQVGSPGARWRPPAWSTANSPCYALCCRFCVVFTCLVLSVFSTIDTYVEVASDILLKTEMVVVIWFVIEFILRLWSSGCRSIYQGGCGRLKFLRRPFCIIDIITILASLVVLSMGSSGQVLTALRGLRFFQILRMVRMDRRGGTWKLLGSVVYAHRQELITTLYIGFLGLIFASFLVYLVEKEAGNKGFENFADALWWGVITLCTVGYGDAVPSTWQGKVIASFCALLGISFFALPAGILGSGLALKVQQQQRQKHMIRRRQPAAKLIQSLWRCYAADEHSMSTATWKIHQIPLPSPPSIKAQEGSEKSGPGNPKKMQSQSSSSSLVFKHNASFVSRLPTIRRHKSTSFHHSPSIAKTASSNPRGFGEFNTSVENLGGGINSHRQLNASHSEDSVADTAISKKNSDDEDEEPRYVQLTNQHKGAIRAIRKIKYFVARRKFREALKPYDVKDVIEQYSAGHIDLLGRVKNVQMRLDQILGRQGSKAKDVYASKISLASRVVKVERQVDDIESKLTELIEMYTEDRKRLHALPLPPGSGDTPSIASLPSTPPTHAHHHHAANHIRNFQRSAYNASEPATPVDKLFGDSPPSARALASNGGQLQLGQHGQYPGVGYTPLAGSPRGTTPARALVRESSDLSLRKKKVTLHSIPSLDRGGGVKGDVVIVVPSQDDAEPARTSPPRTSSSIGRESTSSTPPWEDYSRYGDDNDNEDSLGASEDTALLRSTAAGTEIIVTPMSPAVSTNDLSRMDTQDDEMSGAIIIQSSKMDLLKPDVLMSEDV</sequence>
<proteinExistence type="predicted"/>
<reference evidence="17" key="1">
    <citation type="submission" date="2022-12" db="EMBL/GenBank/DDBJ databases">
        <title>Chromosome-level genome assembly of the bean flower thrips Megalurothrips usitatus.</title>
        <authorList>
            <person name="Ma L."/>
            <person name="Liu Q."/>
            <person name="Li H."/>
            <person name="Cai W."/>
        </authorList>
    </citation>
    <scope>NUCLEOTIDE SEQUENCE</scope>
    <source>
        <strain evidence="17">Cailab_2022a</strain>
    </source>
</reference>
<feature type="compositionally biased region" description="Polar residues" evidence="13">
    <location>
        <begin position="363"/>
        <end position="384"/>
    </location>
</feature>
<feature type="transmembrane region" description="Helical" evidence="14">
    <location>
        <begin position="110"/>
        <end position="129"/>
    </location>
</feature>
<dbReference type="InterPro" id="IPR005821">
    <property type="entry name" value="Ion_trans_dom"/>
</dbReference>
<evidence type="ECO:0000256" key="13">
    <source>
        <dbReference type="SAM" id="MobiDB-lite"/>
    </source>
</evidence>
<evidence type="ECO:0000259" key="15">
    <source>
        <dbReference type="Pfam" id="PF00520"/>
    </source>
</evidence>
<evidence type="ECO:0000256" key="8">
    <source>
        <dbReference type="ARBA" id="ARBA00022989"/>
    </source>
</evidence>
<feature type="region of interest" description="Disordered" evidence="13">
    <location>
        <begin position="589"/>
        <end position="608"/>
    </location>
</feature>
<keyword evidence="3" id="KW-1003">Cell membrane</keyword>
<feature type="compositionally biased region" description="Low complexity" evidence="13">
    <location>
        <begin position="689"/>
        <end position="707"/>
    </location>
</feature>
<evidence type="ECO:0000256" key="7">
    <source>
        <dbReference type="ARBA" id="ARBA00022958"/>
    </source>
</evidence>
<keyword evidence="10 14" id="KW-0472">Membrane</keyword>
<evidence type="ECO:0000256" key="5">
    <source>
        <dbReference type="ARBA" id="ARBA00022692"/>
    </source>
</evidence>
<feature type="transmembrane region" description="Helical" evidence="14">
    <location>
        <begin position="173"/>
        <end position="194"/>
    </location>
</feature>
<evidence type="ECO:0000256" key="2">
    <source>
        <dbReference type="ARBA" id="ARBA00022448"/>
    </source>
</evidence>
<evidence type="ECO:0008006" key="19">
    <source>
        <dbReference type="Google" id="ProtNLM"/>
    </source>
</evidence>
<evidence type="ECO:0000256" key="1">
    <source>
        <dbReference type="ARBA" id="ARBA00004651"/>
    </source>
</evidence>
<dbReference type="PANTHER" id="PTHR47735">
    <property type="entry name" value="POTASSIUM VOLTAGE-GATED CHANNEL SUBFAMILY KQT MEMBER 4"/>
    <property type="match status" value="1"/>
</dbReference>
<dbReference type="FunFam" id="1.10.287.70:FF:000016">
    <property type="entry name" value="Putative potassium voltage-gated channel subfamily KQT member 2"/>
    <property type="match status" value="1"/>
</dbReference>
<comment type="caution">
    <text evidence="17">The sequence shown here is derived from an EMBL/GenBank/DDBJ whole genome shotgun (WGS) entry which is preliminary data.</text>
</comment>
<accession>A0AAV7Y1H5</accession>
<feature type="transmembrane region" description="Helical" evidence="14">
    <location>
        <begin position="36"/>
        <end position="56"/>
    </location>
</feature>
<dbReference type="PANTHER" id="PTHR47735:SF9">
    <property type="entry name" value="POTASSIUM VOLTAGE-GATED CHANNEL SUBFAMILY KQT MEMBER 4-LIKE ISOFORM X1"/>
    <property type="match status" value="1"/>
</dbReference>
<protein>
    <recommendedName>
        <fullName evidence="19">Potassium voltage-gated channel subfamily KQT member 1</fullName>
    </recommendedName>
</protein>
<feature type="transmembrane region" description="Helical" evidence="14">
    <location>
        <begin position="235"/>
        <end position="260"/>
    </location>
</feature>
<organism evidence="17 18">
    <name type="scientific">Megalurothrips usitatus</name>
    <name type="common">bean blossom thrips</name>
    <dbReference type="NCBI Taxonomy" id="439358"/>
    <lineage>
        <taxon>Eukaryota</taxon>
        <taxon>Metazoa</taxon>
        <taxon>Ecdysozoa</taxon>
        <taxon>Arthropoda</taxon>
        <taxon>Hexapoda</taxon>
        <taxon>Insecta</taxon>
        <taxon>Pterygota</taxon>
        <taxon>Neoptera</taxon>
        <taxon>Paraneoptera</taxon>
        <taxon>Thysanoptera</taxon>
        <taxon>Terebrantia</taxon>
        <taxon>Thripoidea</taxon>
        <taxon>Thripidae</taxon>
        <taxon>Megalurothrips</taxon>
    </lineage>
</organism>
<keyword evidence="9" id="KW-0406">Ion transport</keyword>
<comment type="subcellular location">
    <subcellularLocation>
        <location evidence="1">Cell membrane</location>
        <topology evidence="1">Multi-pass membrane protein</topology>
    </subcellularLocation>
</comment>
<dbReference type="GO" id="GO:0008076">
    <property type="term" value="C:voltage-gated potassium channel complex"/>
    <property type="evidence" value="ECO:0007669"/>
    <property type="project" value="TreeGrafter"/>
</dbReference>
<dbReference type="Pfam" id="PF03520">
    <property type="entry name" value="KCNQ_channel"/>
    <property type="match status" value="1"/>
</dbReference>
<evidence type="ECO:0000256" key="4">
    <source>
        <dbReference type="ARBA" id="ARBA00022538"/>
    </source>
</evidence>
<dbReference type="GO" id="GO:0005249">
    <property type="term" value="F:voltage-gated potassium channel activity"/>
    <property type="evidence" value="ECO:0007669"/>
    <property type="project" value="InterPro"/>
</dbReference>
<dbReference type="Gene3D" id="1.10.287.70">
    <property type="match status" value="1"/>
</dbReference>
<evidence type="ECO:0000256" key="12">
    <source>
        <dbReference type="ARBA" id="ARBA00034430"/>
    </source>
</evidence>
<keyword evidence="2" id="KW-0813">Transport</keyword>
<feature type="region of interest" description="Disordered" evidence="13">
    <location>
        <begin position="614"/>
        <end position="638"/>
    </location>
</feature>
<feature type="region of interest" description="Disordered" evidence="13">
    <location>
        <begin position="680"/>
        <end position="727"/>
    </location>
</feature>
<evidence type="ECO:0000256" key="14">
    <source>
        <dbReference type="SAM" id="Phobius"/>
    </source>
</evidence>
<feature type="region of interest" description="Disordered" evidence="13">
    <location>
        <begin position="542"/>
        <end position="572"/>
    </location>
</feature>
<feature type="domain" description="Potassium channel voltage dependent KCNQ C-terminal" evidence="16">
    <location>
        <begin position="427"/>
        <end position="537"/>
    </location>
</feature>
<dbReference type="SUPFAM" id="SSF81324">
    <property type="entry name" value="Voltage-gated potassium channels"/>
    <property type="match status" value="1"/>
</dbReference>
<feature type="transmembrane region" description="Helical" evidence="14">
    <location>
        <begin position="68"/>
        <end position="89"/>
    </location>
</feature>
<gene>
    <name evidence="17" type="ORF">ONE63_000179</name>
</gene>
<keyword evidence="7" id="KW-0630">Potassium</keyword>
<dbReference type="PRINTS" id="PR00169">
    <property type="entry name" value="KCHANNEL"/>
</dbReference>
<evidence type="ECO:0000256" key="9">
    <source>
        <dbReference type="ARBA" id="ARBA00023065"/>
    </source>
</evidence>
<evidence type="ECO:0000256" key="6">
    <source>
        <dbReference type="ARBA" id="ARBA00022882"/>
    </source>
</evidence>
<name>A0AAV7Y1H5_9NEOP</name>
<feature type="region of interest" description="Disordered" evidence="13">
    <location>
        <begin position="401"/>
        <end position="426"/>
    </location>
</feature>
<evidence type="ECO:0000256" key="11">
    <source>
        <dbReference type="ARBA" id="ARBA00023303"/>
    </source>
</evidence>
<comment type="catalytic activity">
    <reaction evidence="12">
        <text>K(+)(in) = K(+)(out)</text>
        <dbReference type="Rhea" id="RHEA:29463"/>
        <dbReference type="ChEBI" id="CHEBI:29103"/>
    </reaction>
</comment>
<feature type="domain" description="Ion transport" evidence="15">
    <location>
        <begin position="36"/>
        <end position="264"/>
    </location>
</feature>
<keyword evidence="5 14" id="KW-0812">Transmembrane</keyword>
<evidence type="ECO:0000256" key="3">
    <source>
        <dbReference type="ARBA" id="ARBA00022475"/>
    </source>
</evidence>
<keyword evidence="18" id="KW-1185">Reference proteome</keyword>
<dbReference type="InterPro" id="IPR013821">
    <property type="entry name" value="K_chnl_volt-dep_KCNQ_C"/>
</dbReference>
<feature type="region of interest" description="Disordered" evidence="13">
    <location>
        <begin position="308"/>
        <end position="339"/>
    </location>
</feature>
<evidence type="ECO:0000313" key="17">
    <source>
        <dbReference type="EMBL" id="KAJ1531504.1"/>
    </source>
</evidence>
<evidence type="ECO:0000256" key="10">
    <source>
        <dbReference type="ARBA" id="ARBA00023136"/>
    </source>
</evidence>
<dbReference type="Gene3D" id="6.10.140.1910">
    <property type="match status" value="2"/>
</dbReference>